<keyword evidence="3" id="KW-1185">Reference proteome</keyword>
<keyword evidence="1" id="KW-0812">Transmembrane</keyword>
<dbReference type="Proteomes" id="UP000611500">
    <property type="component" value="Unassembled WGS sequence"/>
</dbReference>
<reference evidence="2" key="2">
    <citation type="submission" date="2020-09" db="EMBL/GenBank/DDBJ databases">
        <authorList>
            <person name="Sun Q."/>
            <person name="Zhou Y."/>
        </authorList>
    </citation>
    <scope>NUCLEOTIDE SEQUENCE</scope>
    <source>
        <strain evidence="2">CGMCC 1.7081</strain>
    </source>
</reference>
<dbReference type="AlphaFoldDB" id="A0A8J3H8K0"/>
<evidence type="ECO:0008006" key="4">
    <source>
        <dbReference type="Google" id="ProtNLM"/>
    </source>
</evidence>
<comment type="caution">
    <text evidence="2">The sequence shown here is derived from an EMBL/GenBank/DDBJ whole genome shotgun (WGS) entry which is preliminary data.</text>
</comment>
<evidence type="ECO:0000256" key="1">
    <source>
        <dbReference type="SAM" id="Phobius"/>
    </source>
</evidence>
<evidence type="ECO:0000313" key="3">
    <source>
        <dbReference type="Proteomes" id="UP000611500"/>
    </source>
</evidence>
<name>A0A8J3H8K0_9RHOB</name>
<dbReference type="RefSeq" id="WP_035366592.1">
    <property type="nucleotide sequence ID" value="NZ_BNAP01000007.1"/>
</dbReference>
<keyword evidence="1" id="KW-1133">Transmembrane helix</keyword>
<gene>
    <name evidence="2" type="ORF">GCM10010961_20600</name>
</gene>
<feature type="transmembrane region" description="Helical" evidence="1">
    <location>
        <begin position="20"/>
        <end position="42"/>
    </location>
</feature>
<reference evidence="2" key="1">
    <citation type="journal article" date="2014" name="Int. J. Syst. Evol. Microbiol.">
        <title>Complete genome sequence of Corynebacterium casei LMG S-19264T (=DSM 44701T), isolated from a smear-ripened cheese.</title>
        <authorList>
            <consortium name="US DOE Joint Genome Institute (JGI-PGF)"/>
            <person name="Walter F."/>
            <person name="Albersmeier A."/>
            <person name="Kalinowski J."/>
            <person name="Ruckert C."/>
        </authorList>
    </citation>
    <scope>NUCLEOTIDE SEQUENCE</scope>
    <source>
        <strain evidence="2">CGMCC 1.7081</strain>
    </source>
</reference>
<proteinExistence type="predicted"/>
<organism evidence="2 3">
    <name type="scientific">Pseudodonghicola xiamenensis</name>
    <dbReference type="NCBI Taxonomy" id="337702"/>
    <lineage>
        <taxon>Bacteria</taxon>
        <taxon>Pseudomonadati</taxon>
        <taxon>Pseudomonadota</taxon>
        <taxon>Alphaproteobacteria</taxon>
        <taxon>Rhodobacterales</taxon>
        <taxon>Paracoccaceae</taxon>
        <taxon>Pseudodonghicola</taxon>
    </lineage>
</organism>
<dbReference type="EMBL" id="BNAP01000007">
    <property type="protein sequence ID" value="GHG90373.1"/>
    <property type="molecule type" value="Genomic_DNA"/>
</dbReference>
<sequence length="183" mass="21181">MPFCLRSLLRRFAEDCRGSVSVEFLLMVPLLFWTYMACYVYFDGFRQSDLNLKAAYAIADMISRETTAVNPDYIDSMEKVLRLMTRAETPLKLRVTVVRWDGTDNRYYVYWSENRGYDAPRTDADMAALASRLPVMPDGEYVILIETKVSYEPPFDVGIKTTDLDNFVFTRPRFGPKVDWSAS</sequence>
<evidence type="ECO:0000313" key="2">
    <source>
        <dbReference type="EMBL" id="GHG90373.1"/>
    </source>
</evidence>
<protein>
    <recommendedName>
        <fullName evidence="4">Flp pilus assembly protein TadG</fullName>
    </recommendedName>
</protein>
<keyword evidence="1" id="KW-0472">Membrane</keyword>
<accession>A0A8J3H8K0</accession>